<dbReference type="Pfam" id="PF03398">
    <property type="entry name" value="Ist1"/>
    <property type="match status" value="2"/>
</dbReference>
<dbReference type="InterPro" id="IPR005061">
    <property type="entry name" value="Ist1"/>
</dbReference>
<dbReference type="Gene3D" id="3.40.50.1010">
    <property type="entry name" value="5'-nuclease"/>
    <property type="match status" value="1"/>
</dbReference>
<dbReference type="Gene3D" id="1.20.1260.60">
    <property type="entry name" value="Vacuolar protein sorting-associated protein Ist1"/>
    <property type="match status" value="2"/>
</dbReference>
<dbReference type="InterPro" id="IPR033771">
    <property type="entry name" value="Rrp44_CSD1"/>
</dbReference>
<dbReference type="InterPro" id="IPR042277">
    <property type="entry name" value="IST1-like"/>
</dbReference>
<dbReference type="InterPro" id="IPR029060">
    <property type="entry name" value="PIN-like_dom_sf"/>
</dbReference>
<keyword evidence="3" id="KW-0147">Chitin-binding</keyword>
<dbReference type="Gene3D" id="1.10.530.10">
    <property type="match status" value="1"/>
</dbReference>
<dbReference type="InterPro" id="IPR002716">
    <property type="entry name" value="PIN_dom"/>
</dbReference>
<dbReference type="Pfam" id="PF00182">
    <property type="entry name" value="Glyco_hydro_19"/>
    <property type="match status" value="1"/>
</dbReference>
<dbReference type="Gene3D" id="3.30.20.10">
    <property type="entry name" value="Endochitinase, domain 2"/>
    <property type="match status" value="1"/>
</dbReference>
<dbReference type="GO" id="GO:0004568">
    <property type="term" value="F:chitinase activity"/>
    <property type="evidence" value="ECO:0007669"/>
    <property type="project" value="InterPro"/>
</dbReference>
<dbReference type="GO" id="GO:0006952">
    <property type="term" value="P:defense response"/>
    <property type="evidence" value="ECO:0007669"/>
    <property type="project" value="UniProtKB-KW"/>
</dbReference>
<dbReference type="SUPFAM" id="SSF50249">
    <property type="entry name" value="Nucleic acid-binding proteins"/>
    <property type="match status" value="3"/>
</dbReference>
<dbReference type="SUPFAM" id="SSF88723">
    <property type="entry name" value="PIN domain-like"/>
    <property type="match status" value="1"/>
</dbReference>
<dbReference type="FunFam" id="3.40.50.1010:FF:000038">
    <property type="entry name" value="Exosome complex exonuclease RRP44"/>
    <property type="match status" value="1"/>
</dbReference>
<dbReference type="GO" id="GO:0016998">
    <property type="term" value="P:cell wall macromolecule catabolic process"/>
    <property type="evidence" value="ECO:0007669"/>
    <property type="project" value="InterPro"/>
</dbReference>
<dbReference type="PANTHER" id="PTHR12161:SF55">
    <property type="entry name" value="REGULATOR OF VPS4 ACTIVITY IN THE MVB PATHWAY PROTEIN"/>
    <property type="match status" value="1"/>
</dbReference>
<dbReference type="PROSITE" id="PS00774">
    <property type="entry name" value="CHITINASE_19_2"/>
    <property type="match status" value="1"/>
</dbReference>
<dbReference type="GO" id="GO:0015031">
    <property type="term" value="P:protein transport"/>
    <property type="evidence" value="ECO:0007669"/>
    <property type="project" value="InterPro"/>
</dbReference>
<dbReference type="Pfam" id="PF00773">
    <property type="entry name" value="RNB"/>
    <property type="match status" value="1"/>
</dbReference>
<dbReference type="PANTHER" id="PTHR12161">
    <property type="entry name" value="IST1 FAMILY MEMBER"/>
    <property type="match status" value="1"/>
</dbReference>
<keyword evidence="4" id="KW-0611">Plant defense</keyword>
<dbReference type="FunFam" id="1.20.1260.60:FF:000002">
    <property type="entry name" value="Vacuolar protein sorting-associated protein IST1"/>
    <property type="match status" value="1"/>
</dbReference>
<dbReference type="SMART" id="SM00670">
    <property type="entry name" value="PINc"/>
    <property type="match status" value="1"/>
</dbReference>
<dbReference type="InterPro" id="IPR000726">
    <property type="entry name" value="Glyco_hydro_19_cat"/>
</dbReference>
<dbReference type="FunFam" id="2.40.50.690:FF:000006">
    <property type="entry name" value="Exosome complex exonuclease RRP44 homolog A"/>
    <property type="match status" value="1"/>
</dbReference>
<dbReference type="Pfam" id="PF13638">
    <property type="entry name" value="PIN_4"/>
    <property type="match status" value="1"/>
</dbReference>
<protein>
    <recommendedName>
        <fullName evidence="6">Glycoside hydrolase family 19 catalytic domain-containing protein</fullName>
    </recommendedName>
</protein>
<dbReference type="FunFam" id="1.20.1260.60:FF:000003">
    <property type="entry name" value="IST1-like protein isoform A"/>
    <property type="match status" value="1"/>
</dbReference>
<evidence type="ECO:0000256" key="4">
    <source>
        <dbReference type="ARBA" id="ARBA00022821"/>
    </source>
</evidence>
<gene>
    <name evidence="7" type="ORF">SVIM_LOCUS335298</name>
</gene>
<dbReference type="CDD" id="cd09862">
    <property type="entry name" value="PIN_Rrp44-like"/>
    <property type="match status" value="1"/>
</dbReference>
<name>A0A6N2M857_SALVM</name>
<evidence type="ECO:0000313" key="7">
    <source>
        <dbReference type="EMBL" id="VFU50351.1"/>
    </source>
</evidence>
<dbReference type="InterPro" id="IPR012340">
    <property type="entry name" value="NA-bd_OB-fold"/>
</dbReference>
<dbReference type="GO" id="GO:0004540">
    <property type="term" value="F:RNA nuclease activity"/>
    <property type="evidence" value="ECO:0007669"/>
    <property type="project" value="InterPro"/>
</dbReference>
<dbReference type="GO" id="GO:0006032">
    <property type="term" value="P:chitin catabolic process"/>
    <property type="evidence" value="ECO:0007669"/>
    <property type="project" value="InterPro"/>
</dbReference>
<dbReference type="InterPro" id="IPR001900">
    <property type="entry name" value="RNase_II/R"/>
</dbReference>
<sequence>MGFWKIWNGGGCNSKTAAKMAVARIKLLRNKREAVMRQMRRDIALLLRSGQDATARIRVEHVIREQNVFAANEFIELFCELVVSRLSIIAKRRECPADLKEGIASLIFASPRCSEIPELVALRKIFEKKYGKDFVSAATDLRPNSGVNRLLIDKLSVRPPSGEVKLKVMKEIANIDNYIRGLLSYIYQIYLIYLSIILVPGLDHKLNTSNINHGLGILSGNSTALPCHIIPRSTLRGWIITLMVQGNPTDINHVYRRHSHIETMPKQMDGQNVSRRHSYPCSYATAKTLAHTPETSKTHRERQTDRPSKALNLTIEPTNRERRTLNFLLKHLQNNGRIQKLVREVYLRDDIYCGALFCKSCEDKSKARSTILVLDTNVVLNQIDLLENPAIEDVVLLSVVLQEVKNKNSSVYGRIRNLIDSPARRFVVFSNEFHRHTYVQTMAGESPNDRNDRAIRVAARWYQSHLGEAVKVLLITNDRENNRKATEEGVSAETIESYVKSLGHPALLDLLVQPASEDVTMEEVEDMRPSKRKVVYPEHKPCQRSLTKVIYHQGKLRVNRYNPFEAYVGSESIGDEIIIYGRGNMNRAFDGDVVAVELLPQDQWNEEKSLSIVDEGIPMAPHLMTRLQKGVHLSTLFRPSCHIWPYQFSEFVALVRLVDPLTKDLRNMNALAKIMRQRRIQRGALTLASAEVKFQIDTETHDPLDIGMYQIREANQMVEEFMLAANVSVAEKEFPECSLLRENDRQTQCSSDQWPCPAGMQYYGRGPIQLTHNYNYGLAGQAIGVDLINNPDLVATEPVISFKTTIWFWMTPQANKSSSHDVIIGQLGSSDVDRAANRVPGYGVITNIINGGLECGSGANDKVADRIGFYKRYCDLLGIITGQRESHDCYQCSHFSHQEIHEAHNLNFLYTLQLFTMLLRNKREAVMRQMRRDIALLLRSGQDATARIRVEHVIREQNVFAANEFIELFCELVVSRLSIIAKRRECPADLKEGIASLIFASPRCSEIPELVALRKIFEKKYGKDFVSAATDLRPNSGVNRLIDLLENPAIEDVVLLSVVLQEVKNKNSSVYGRIRNLIDSPARRFVVFSNEFHRHTYVQTMAGESPNDRNDRVESYVKSLGQPALLDLLVQPASEDVTMEEVEDMRPSKRKVVYPEHKPMSEITSGLTKVIYHQGKLRVNRYNPFEAYVGSESIGDEIIIYGRGNMNRAFDGDVVAVELLPQDQWNEEKSLSIVDEDNEAEAIQRGALTLASAEVKFQIDTETHDL</sequence>
<dbReference type="Pfam" id="PF17216">
    <property type="entry name" value="Rrp44_CSD1"/>
    <property type="match status" value="2"/>
</dbReference>
<evidence type="ECO:0000259" key="6">
    <source>
        <dbReference type="PROSITE" id="PS00774"/>
    </source>
</evidence>
<dbReference type="Gene3D" id="2.40.50.690">
    <property type="match status" value="2"/>
</dbReference>
<evidence type="ECO:0000256" key="5">
    <source>
        <dbReference type="ARBA" id="ARBA00023157"/>
    </source>
</evidence>
<evidence type="ECO:0000256" key="3">
    <source>
        <dbReference type="ARBA" id="ARBA00022669"/>
    </source>
</evidence>
<accession>A0A6N2M857</accession>
<dbReference type="CDD" id="cd00325">
    <property type="entry name" value="chitinase_GH19"/>
    <property type="match status" value="1"/>
</dbReference>
<proteinExistence type="inferred from homology"/>
<dbReference type="SUPFAM" id="SSF53955">
    <property type="entry name" value="Lysozyme-like"/>
    <property type="match status" value="1"/>
</dbReference>
<feature type="domain" description="Glycoside hydrolase family 19 catalytic" evidence="6">
    <location>
        <begin position="800"/>
        <end position="810"/>
    </location>
</feature>
<evidence type="ECO:0000256" key="2">
    <source>
        <dbReference type="ARBA" id="ARBA00005785"/>
    </source>
</evidence>
<dbReference type="EMBL" id="CAADRP010001729">
    <property type="protein sequence ID" value="VFU50351.1"/>
    <property type="molecule type" value="Genomic_DNA"/>
</dbReference>
<dbReference type="GO" id="GO:0003723">
    <property type="term" value="F:RNA binding"/>
    <property type="evidence" value="ECO:0007669"/>
    <property type="project" value="InterPro"/>
</dbReference>
<keyword evidence="5" id="KW-1015">Disulfide bond</keyword>
<dbReference type="GO" id="GO:0008061">
    <property type="term" value="F:chitin binding"/>
    <property type="evidence" value="ECO:0007669"/>
    <property type="project" value="UniProtKB-KW"/>
</dbReference>
<dbReference type="AlphaFoldDB" id="A0A6N2M857"/>
<comment type="similarity">
    <text evidence="2">Belongs to the RNR ribonuclease family.</text>
</comment>
<evidence type="ECO:0000256" key="1">
    <source>
        <dbReference type="ARBA" id="ARBA00005536"/>
    </source>
</evidence>
<dbReference type="InterPro" id="IPR023346">
    <property type="entry name" value="Lysozyme-like_dom_sf"/>
</dbReference>
<comment type="similarity">
    <text evidence="1">Belongs to the IST1 family.</text>
</comment>
<dbReference type="FunFam" id="3.30.20.10:FF:000001">
    <property type="entry name" value="Endochitinase (Chitinase)"/>
    <property type="match status" value="1"/>
</dbReference>
<organism evidence="7">
    <name type="scientific">Salix viminalis</name>
    <name type="common">Common osier</name>
    <name type="synonym">Basket willow</name>
    <dbReference type="NCBI Taxonomy" id="40686"/>
    <lineage>
        <taxon>Eukaryota</taxon>
        <taxon>Viridiplantae</taxon>
        <taxon>Streptophyta</taxon>
        <taxon>Embryophyta</taxon>
        <taxon>Tracheophyta</taxon>
        <taxon>Spermatophyta</taxon>
        <taxon>Magnoliopsida</taxon>
        <taxon>eudicotyledons</taxon>
        <taxon>Gunneridae</taxon>
        <taxon>Pentapetalae</taxon>
        <taxon>rosids</taxon>
        <taxon>fabids</taxon>
        <taxon>Malpighiales</taxon>
        <taxon>Salicaceae</taxon>
        <taxon>Saliceae</taxon>
        <taxon>Salix</taxon>
    </lineage>
</organism>
<reference evidence="7" key="1">
    <citation type="submission" date="2019-03" db="EMBL/GenBank/DDBJ databases">
        <authorList>
            <person name="Mank J."/>
            <person name="Almeida P."/>
        </authorList>
    </citation>
    <scope>NUCLEOTIDE SEQUENCE</scope>
    <source>
        <strain evidence="7">78183</strain>
    </source>
</reference>